<dbReference type="EMBL" id="CAJVCH010570550">
    <property type="protein sequence ID" value="CAG7835177.1"/>
    <property type="molecule type" value="Genomic_DNA"/>
</dbReference>
<evidence type="ECO:0000256" key="4">
    <source>
        <dbReference type="ARBA" id="ARBA00022801"/>
    </source>
</evidence>
<reference evidence="11" key="1">
    <citation type="submission" date="2021-06" db="EMBL/GenBank/DDBJ databases">
        <authorList>
            <person name="Hodson N. C."/>
            <person name="Mongue J. A."/>
            <person name="Jaron S. K."/>
        </authorList>
    </citation>
    <scope>NUCLEOTIDE SEQUENCE</scope>
</reference>
<evidence type="ECO:0000256" key="8">
    <source>
        <dbReference type="ARBA" id="ARBA00055682"/>
    </source>
</evidence>
<dbReference type="CDD" id="cd17870">
    <property type="entry name" value="GPN1"/>
    <property type="match status" value="1"/>
</dbReference>
<dbReference type="Proteomes" id="UP000708208">
    <property type="component" value="Unassembled WGS sequence"/>
</dbReference>
<dbReference type="EC" id="3.6.5.-" evidence="9"/>
<organism evidence="11 12">
    <name type="scientific">Allacma fusca</name>
    <dbReference type="NCBI Taxonomy" id="39272"/>
    <lineage>
        <taxon>Eukaryota</taxon>
        <taxon>Metazoa</taxon>
        <taxon>Ecdysozoa</taxon>
        <taxon>Arthropoda</taxon>
        <taxon>Hexapoda</taxon>
        <taxon>Collembola</taxon>
        <taxon>Symphypleona</taxon>
        <taxon>Sminthuridae</taxon>
        <taxon>Allacma</taxon>
    </lineage>
</organism>
<dbReference type="GO" id="GO:0003924">
    <property type="term" value="F:GTPase activity"/>
    <property type="evidence" value="ECO:0007669"/>
    <property type="project" value="InterPro"/>
</dbReference>
<sequence length="425" mass="46825">MAQSVQPEDLAIQMTALKIVEKPTENVPVSGILDPVNELSTAEAPGEINVPSSEQPDQIPEQPMDTDSTTNTSEYLPTVLIMMGMAGSGKTTLTSALISHIYTTGTAPYVVNLDPACNDPPYGVNIDIRDTINYKQIMHGNKLGPNGAIVTSLNLFSTKFDTVLEILKNRGKHCKYILIDTPGQIEVFMWSASGSIITEILAANFPTIMVYVTDLVGTQSPIAFMSNMTYACSVLYKTKLPLVLALNKCDVQNADKIKSWITDFNSFHLELNNYKGQSVNLASSLSLVLDDFYSNIQHVAISALTSIGMSDLFKAVGKAVEEYKTVYRVNYEKLRKERKRELTMPKGKSKKESTDDFAFSVPANSAGGTGLTLTLDDDSDELESEEEDPKLLEEDEGELDFETISQVYKRELERRRQQPGPSTSS</sequence>
<keyword evidence="2 9" id="KW-0963">Cytoplasm</keyword>
<gene>
    <name evidence="11" type="ORF">AFUS01_LOCUS44584</name>
</gene>
<comment type="function">
    <text evidence="8 9">Small GTPase required for proper nuclear import of RNA polymerase II (RNAPII). May act at an RNAP assembly step prior to nuclear import.</text>
</comment>
<evidence type="ECO:0000256" key="7">
    <source>
        <dbReference type="ARBA" id="ARBA00023242"/>
    </source>
</evidence>
<evidence type="ECO:0000256" key="9">
    <source>
        <dbReference type="RuleBase" id="RU365059"/>
    </source>
</evidence>
<dbReference type="InterPro" id="IPR030230">
    <property type="entry name" value="Gpn1/Npa3/XAB1"/>
</dbReference>
<feature type="region of interest" description="Disordered" evidence="10">
    <location>
        <begin position="368"/>
        <end position="404"/>
    </location>
</feature>
<comment type="caution">
    <text evidence="11">The sequence shown here is derived from an EMBL/GenBank/DDBJ whole genome shotgun (WGS) entry which is preliminary data.</text>
</comment>
<protein>
    <recommendedName>
        <fullName evidence="9">GPN-loop GTPase</fullName>
        <ecNumber evidence="9">3.6.5.-</ecNumber>
    </recommendedName>
</protein>
<keyword evidence="7" id="KW-0539">Nucleus</keyword>
<dbReference type="GO" id="GO:0005525">
    <property type="term" value="F:GTP binding"/>
    <property type="evidence" value="ECO:0007669"/>
    <property type="project" value="UniProtKB-KW"/>
</dbReference>
<keyword evidence="6 9" id="KW-0342">GTP-binding</keyword>
<dbReference type="OrthoDB" id="243313at2759"/>
<comment type="subcellular location">
    <subcellularLocation>
        <location evidence="9">Cytoplasm</location>
    </subcellularLocation>
    <subcellularLocation>
        <location evidence="9">Nucleus</location>
    </subcellularLocation>
</comment>
<evidence type="ECO:0000256" key="6">
    <source>
        <dbReference type="ARBA" id="ARBA00023134"/>
    </source>
</evidence>
<keyword evidence="3 9" id="KW-0547">Nucleotide-binding</keyword>
<dbReference type="PANTHER" id="PTHR21231">
    <property type="entry name" value="XPA-BINDING PROTEIN 1-RELATED"/>
    <property type="match status" value="1"/>
</dbReference>
<keyword evidence="5" id="KW-0175">Coiled coil</keyword>
<dbReference type="InterPro" id="IPR004130">
    <property type="entry name" value="Gpn"/>
</dbReference>
<evidence type="ECO:0000256" key="10">
    <source>
        <dbReference type="SAM" id="MobiDB-lite"/>
    </source>
</evidence>
<feature type="region of interest" description="Disordered" evidence="10">
    <location>
        <begin position="45"/>
        <end position="71"/>
    </location>
</feature>
<dbReference type="PANTHER" id="PTHR21231:SF8">
    <property type="entry name" value="GPN-LOOP GTPASE 1"/>
    <property type="match status" value="1"/>
</dbReference>
<dbReference type="FunFam" id="3.40.50.300:FF:000888">
    <property type="entry name" value="GPN-loop GTPase 1"/>
    <property type="match status" value="1"/>
</dbReference>
<evidence type="ECO:0000313" key="11">
    <source>
        <dbReference type="EMBL" id="CAG7835177.1"/>
    </source>
</evidence>
<keyword evidence="4 9" id="KW-0378">Hydrolase</keyword>
<evidence type="ECO:0000313" key="12">
    <source>
        <dbReference type="Proteomes" id="UP000708208"/>
    </source>
</evidence>
<dbReference type="GO" id="GO:0005737">
    <property type="term" value="C:cytoplasm"/>
    <property type="evidence" value="ECO:0007669"/>
    <property type="project" value="UniProtKB-SubCell"/>
</dbReference>
<comment type="similarity">
    <text evidence="1 9">Belongs to the GPN-loop GTPase family.</text>
</comment>
<dbReference type="Pfam" id="PF03029">
    <property type="entry name" value="ATP_bind_1"/>
    <property type="match status" value="1"/>
</dbReference>
<feature type="compositionally biased region" description="Acidic residues" evidence="10">
    <location>
        <begin position="375"/>
        <end position="401"/>
    </location>
</feature>
<accession>A0A8J2LR96</accession>
<name>A0A8J2LR96_9HEXA</name>
<evidence type="ECO:0000256" key="3">
    <source>
        <dbReference type="ARBA" id="ARBA00022741"/>
    </source>
</evidence>
<proteinExistence type="inferred from homology"/>
<evidence type="ECO:0000256" key="5">
    <source>
        <dbReference type="ARBA" id="ARBA00023054"/>
    </source>
</evidence>
<keyword evidence="12" id="KW-1185">Reference proteome</keyword>
<comment type="subunit">
    <text evidence="9">Binds to RNA polymerase II.</text>
</comment>
<evidence type="ECO:0000256" key="2">
    <source>
        <dbReference type="ARBA" id="ARBA00022490"/>
    </source>
</evidence>
<evidence type="ECO:0000256" key="1">
    <source>
        <dbReference type="ARBA" id="ARBA00005290"/>
    </source>
</evidence>
<dbReference type="GO" id="GO:0005634">
    <property type="term" value="C:nucleus"/>
    <property type="evidence" value="ECO:0007669"/>
    <property type="project" value="UniProtKB-SubCell"/>
</dbReference>
<dbReference type="AlphaFoldDB" id="A0A8J2LR96"/>